<gene>
    <name evidence="8" type="ORF">Anas_04057</name>
</gene>
<evidence type="ECO:0000256" key="3">
    <source>
        <dbReference type="ARBA" id="ARBA00022692"/>
    </source>
</evidence>
<feature type="transmembrane region" description="Helical" evidence="6">
    <location>
        <begin position="294"/>
        <end position="314"/>
    </location>
</feature>
<dbReference type="InterPro" id="IPR024989">
    <property type="entry name" value="MFS_assoc_dom"/>
</dbReference>
<feature type="transmembrane region" description="Helical" evidence="6">
    <location>
        <begin position="76"/>
        <end position="93"/>
    </location>
</feature>
<dbReference type="SUPFAM" id="SSF103473">
    <property type="entry name" value="MFS general substrate transporter"/>
    <property type="match status" value="1"/>
</dbReference>
<sequence>MKMKINYALLPMKLHYLFMYGATAPLIPYLPVYAHEKLHMSYKGIGLIYTLLPFFGFIAKTVSGTLADIFKAHRTIFLSSIIVMGLSFFSLCFSPTMPTKPNLDPAKIQFDCTSPHSYLRHEISKRKCSSLKELKSSNETAHCEVSCILDSGFIKEFCKYWNISSTQCTDNTSPITLLVETNLNHLLNDTIEVFFPLNSLSFDNTKILNPICDSSVRENCTMKCDSNSLMKFLDAPNDIPLSTYSEILDDKSFWIYLILFNLAWTAFAICVVMSDTICFKLLGSEVSKFGYQRLFGSVGWGSFVILTGLLIDLTSSDFNNKNYTTAFIFALCVASIDFIVALKLQVTGSEKGKSNLPAFINLATNPRIIIFILCCYIVGTSTGLLWTYQDTFIQCLWLSLCLDCASSSILWLLTLGFSSQLKLLNGFTFGIFYTVMTSYASIMAPPGGEATVQGVVGAAFEGLVDKRLDSTLAAAQYKCLDLDLVLSVASGGFIGGALFTSYGGSSAFCYMGVVDVLFAIIHILFQIFLNKVMPLSSRGSPEAEGYAPPGQNINHVDGSLEDHYVNLDL</sequence>
<evidence type="ECO:0000259" key="7">
    <source>
        <dbReference type="Pfam" id="PF12832"/>
    </source>
</evidence>
<keyword evidence="4 6" id="KW-1133">Transmembrane helix</keyword>
<accession>A0A5N5SRG3</accession>
<evidence type="ECO:0000313" key="8">
    <source>
        <dbReference type="EMBL" id="KAB7496229.1"/>
    </source>
</evidence>
<feature type="transmembrane region" description="Helical" evidence="6">
    <location>
        <begin position="14"/>
        <end position="34"/>
    </location>
</feature>
<feature type="domain" description="Major facilitator superfamily associated" evidence="7">
    <location>
        <begin position="11"/>
        <end position="394"/>
    </location>
</feature>
<comment type="caution">
    <text evidence="8">The sequence shown here is derived from an EMBL/GenBank/DDBJ whole genome shotgun (WGS) entry which is preliminary data.</text>
</comment>
<dbReference type="PANTHER" id="PTHR16172">
    <property type="entry name" value="MAJOR FACILITATOR SUPERFAMILY DOMAIN-CONTAINING PROTEIN 6-LIKE"/>
    <property type="match status" value="1"/>
</dbReference>
<dbReference type="OrthoDB" id="515887at2759"/>
<dbReference type="Gene3D" id="1.20.1250.20">
    <property type="entry name" value="MFS general substrate transporter like domains"/>
    <property type="match status" value="2"/>
</dbReference>
<feature type="transmembrane region" description="Helical" evidence="6">
    <location>
        <begin position="326"/>
        <end position="348"/>
    </location>
</feature>
<keyword evidence="9" id="KW-1185">Reference proteome</keyword>
<evidence type="ECO:0000256" key="1">
    <source>
        <dbReference type="ARBA" id="ARBA00004141"/>
    </source>
</evidence>
<dbReference type="PANTHER" id="PTHR16172:SF30">
    <property type="entry name" value="SUGAR BABY, ISOFORM C"/>
    <property type="match status" value="1"/>
</dbReference>
<dbReference type="EMBL" id="SEYY01021597">
    <property type="protein sequence ID" value="KAB7496229.1"/>
    <property type="molecule type" value="Genomic_DNA"/>
</dbReference>
<keyword evidence="5 6" id="KW-0472">Membrane</keyword>
<feature type="transmembrane region" description="Helical" evidence="6">
    <location>
        <begin position="510"/>
        <end position="529"/>
    </location>
</feature>
<dbReference type="InterPro" id="IPR036259">
    <property type="entry name" value="MFS_trans_sf"/>
</dbReference>
<evidence type="ECO:0000313" key="9">
    <source>
        <dbReference type="Proteomes" id="UP000326759"/>
    </source>
</evidence>
<feature type="transmembrane region" description="Helical" evidence="6">
    <location>
        <begin position="368"/>
        <end position="388"/>
    </location>
</feature>
<comment type="subcellular location">
    <subcellularLocation>
        <location evidence="1">Membrane</location>
        <topology evidence="1">Multi-pass membrane protein</topology>
    </subcellularLocation>
</comment>
<feature type="transmembrane region" description="Helical" evidence="6">
    <location>
        <begin position="395"/>
        <end position="417"/>
    </location>
</feature>
<evidence type="ECO:0000256" key="2">
    <source>
        <dbReference type="ARBA" id="ARBA00005241"/>
    </source>
</evidence>
<name>A0A5N5SRG3_9CRUS</name>
<feature type="transmembrane region" description="Helical" evidence="6">
    <location>
        <begin position="423"/>
        <end position="442"/>
    </location>
</feature>
<organism evidence="8 9">
    <name type="scientific">Armadillidium nasatum</name>
    <dbReference type="NCBI Taxonomy" id="96803"/>
    <lineage>
        <taxon>Eukaryota</taxon>
        <taxon>Metazoa</taxon>
        <taxon>Ecdysozoa</taxon>
        <taxon>Arthropoda</taxon>
        <taxon>Crustacea</taxon>
        <taxon>Multicrustacea</taxon>
        <taxon>Malacostraca</taxon>
        <taxon>Eumalacostraca</taxon>
        <taxon>Peracarida</taxon>
        <taxon>Isopoda</taxon>
        <taxon>Oniscidea</taxon>
        <taxon>Crinocheta</taxon>
        <taxon>Armadillidiidae</taxon>
        <taxon>Armadillidium</taxon>
    </lineage>
</organism>
<proteinExistence type="inferred from homology"/>
<evidence type="ECO:0000256" key="4">
    <source>
        <dbReference type="ARBA" id="ARBA00022989"/>
    </source>
</evidence>
<dbReference type="AlphaFoldDB" id="A0A5N5SRG3"/>
<keyword evidence="3 6" id="KW-0812">Transmembrane</keyword>
<dbReference type="GO" id="GO:0016020">
    <property type="term" value="C:membrane"/>
    <property type="evidence" value="ECO:0007669"/>
    <property type="project" value="UniProtKB-SubCell"/>
</dbReference>
<feature type="transmembrane region" description="Helical" evidence="6">
    <location>
        <begin position="253"/>
        <end position="274"/>
    </location>
</feature>
<dbReference type="Pfam" id="PF12832">
    <property type="entry name" value="MFS_1_like"/>
    <property type="match status" value="1"/>
</dbReference>
<dbReference type="InterPro" id="IPR051717">
    <property type="entry name" value="MFS_MFSD6"/>
</dbReference>
<comment type="similarity">
    <text evidence="2">Belongs to the major facilitator superfamily. MFSD6 family.</text>
</comment>
<evidence type="ECO:0000256" key="6">
    <source>
        <dbReference type="SAM" id="Phobius"/>
    </source>
</evidence>
<dbReference type="Proteomes" id="UP000326759">
    <property type="component" value="Unassembled WGS sequence"/>
</dbReference>
<protein>
    <recommendedName>
        <fullName evidence="7">Major facilitator superfamily associated domain-containing protein</fullName>
    </recommendedName>
</protein>
<reference evidence="8 9" key="1">
    <citation type="journal article" date="2019" name="PLoS Biol.">
        <title>Sex chromosomes control vertical transmission of feminizing Wolbachia symbionts in an isopod.</title>
        <authorList>
            <person name="Becking T."/>
            <person name="Chebbi M.A."/>
            <person name="Giraud I."/>
            <person name="Moumen B."/>
            <person name="Laverre T."/>
            <person name="Caubet Y."/>
            <person name="Peccoud J."/>
            <person name="Gilbert C."/>
            <person name="Cordaux R."/>
        </authorList>
    </citation>
    <scope>NUCLEOTIDE SEQUENCE [LARGE SCALE GENOMIC DNA]</scope>
    <source>
        <strain evidence="8">ANa2</strain>
        <tissue evidence="8">Whole body excluding digestive tract and cuticle</tissue>
    </source>
</reference>
<feature type="transmembrane region" description="Helical" evidence="6">
    <location>
        <begin position="46"/>
        <end position="70"/>
    </location>
</feature>
<evidence type="ECO:0000256" key="5">
    <source>
        <dbReference type="ARBA" id="ARBA00023136"/>
    </source>
</evidence>